<dbReference type="OrthoDB" id="27298at2759"/>
<evidence type="ECO:0000259" key="14">
    <source>
        <dbReference type="Pfam" id="PF01138"/>
    </source>
</evidence>
<dbReference type="GO" id="GO:0005730">
    <property type="term" value="C:nucleolus"/>
    <property type="evidence" value="ECO:0007669"/>
    <property type="project" value="UniProtKB-SubCell"/>
</dbReference>
<reference evidence="16" key="1">
    <citation type="journal article" date="2014" name="Nature">
        <title>Elephant shark genome provides unique insights into gnathostome evolution.</title>
        <authorList>
            <consortium name="International Elephant Shark Genome Sequencing Consortium"/>
            <person name="Venkatesh B."/>
            <person name="Lee A.P."/>
            <person name="Ravi V."/>
            <person name="Maurya A.K."/>
            <person name="Lian M.M."/>
            <person name="Swann J.B."/>
            <person name="Ohta Y."/>
            <person name="Flajnik M.F."/>
            <person name="Sutoh Y."/>
            <person name="Kasahara M."/>
            <person name="Hoon S."/>
            <person name="Gangu V."/>
            <person name="Roy S.W."/>
            <person name="Irimia M."/>
            <person name="Korzh V."/>
            <person name="Kondrychyn I."/>
            <person name="Lim Z.W."/>
            <person name="Tay B.H."/>
            <person name="Tohari S."/>
            <person name="Kong K.W."/>
            <person name="Ho S."/>
            <person name="Lorente-Galdos B."/>
            <person name="Quilez J."/>
            <person name="Marques-Bonet T."/>
            <person name="Raney B.J."/>
            <person name="Ingham P.W."/>
            <person name="Tay A."/>
            <person name="Hillier L.W."/>
            <person name="Minx P."/>
            <person name="Boehm T."/>
            <person name="Wilson R.K."/>
            <person name="Brenner S."/>
            <person name="Warren W.C."/>
        </authorList>
    </citation>
    <scope>NUCLEOTIDE SEQUENCE</scope>
    <source>
        <tissue evidence="16">Spleen</tissue>
    </source>
</reference>
<dbReference type="InterPro" id="IPR001247">
    <property type="entry name" value="ExoRNase_PH_dom1"/>
</dbReference>
<feature type="domain" description="Exoribonuclease phosphorolytic" evidence="15">
    <location>
        <begin position="135"/>
        <end position="195"/>
    </location>
</feature>
<dbReference type="SUPFAM" id="SSF55666">
    <property type="entry name" value="Ribonuclease PH domain 2-like"/>
    <property type="match status" value="1"/>
</dbReference>
<dbReference type="PANTHER" id="PTHR11953">
    <property type="entry name" value="EXOSOME COMPLEX COMPONENT"/>
    <property type="match status" value="1"/>
</dbReference>
<evidence type="ECO:0000256" key="11">
    <source>
        <dbReference type="ARBA" id="ARBA00069877"/>
    </source>
</evidence>
<keyword evidence="4" id="KW-0963">Cytoplasm</keyword>
<comment type="similarity">
    <text evidence="3">Belongs to the RNase PH family.</text>
</comment>
<comment type="subcellular location">
    <subcellularLocation>
        <location evidence="1">Cytoplasm</location>
    </subcellularLocation>
    <subcellularLocation>
        <location evidence="2">Nucleus</location>
        <location evidence="2">Nucleolus</location>
    </subcellularLocation>
</comment>
<evidence type="ECO:0000256" key="1">
    <source>
        <dbReference type="ARBA" id="ARBA00004496"/>
    </source>
</evidence>
<keyword evidence="8" id="KW-0238">DNA-binding</keyword>
<dbReference type="InterPro" id="IPR027408">
    <property type="entry name" value="PNPase/RNase_PH_dom_sf"/>
</dbReference>
<evidence type="ECO:0000256" key="12">
    <source>
        <dbReference type="ARBA" id="ARBA00077932"/>
    </source>
</evidence>
<dbReference type="GO" id="GO:0071051">
    <property type="term" value="P:poly(A)-dependent snoRNA 3'-end processing"/>
    <property type="evidence" value="ECO:0007669"/>
    <property type="project" value="TreeGrafter"/>
</dbReference>
<dbReference type="EMBL" id="JW874984">
    <property type="protein sequence ID" value="AFP07501.1"/>
    <property type="molecule type" value="mRNA"/>
</dbReference>
<comment type="subunit">
    <text evidence="10">Homodimer. Component of the RNA exosome core complex (Exo-9), composed of EXOSC1, EXOSC2, EXOSC3, EXOSC4, EXOSC5, EXOSC6, EXOSC7, EXOSC8 and EXOSC9; within the complex interacts with EXOSC3, EXOSC8, and EXOSC9. The catalytically inactive RNA exosome core complex (Exo-9) associates with the catalytic subunit EXOSC10/RRP6. Exo-9 may associate with DIS3 to form the nucleolar exosome complex, or DIS3L to form the cytoplasmic exosome complex. Exo-9 is formed by a hexameric base ring consisting of the heterodimers EXOSC4-EXOSC9, EXOSC5-EXOSC8 and EXOSC6-EXOSC7, and a cap ring consisting of EXOSC1, EXOSC2 and EXOSC3. The RNA exosome complex associates with cofactors C1D/RRP47, MPHOSPH6/MPP6 and MTREX/MTR4. Interacts with GTPBP1. Interacts with ZC3HAV1. Interacts with DDX17 only in the presence of ZC3HAV1 in an RNA-independent manner.</text>
</comment>
<dbReference type="InterPro" id="IPR036345">
    <property type="entry name" value="ExoRNase_PH_dom2_sf"/>
</dbReference>
<dbReference type="Pfam" id="PF03725">
    <property type="entry name" value="RNase_PH_C"/>
    <property type="match status" value="1"/>
</dbReference>
<keyword evidence="6" id="KW-0597">Phosphoprotein</keyword>
<accession>V9L7Y9</accession>
<keyword evidence="9" id="KW-0539">Nucleus</keyword>
<dbReference type="PANTHER" id="PTHR11953:SF1">
    <property type="entry name" value="EXOSOME COMPLEX COMPONENT RRP46"/>
    <property type="match status" value="1"/>
</dbReference>
<dbReference type="KEGG" id="cmk:103172893"/>
<keyword evidence="7" id="KW-0271">Exosome</keyword>
<dbReference type="CDD" id="cd11372">
    <property type="entry name" value="RNase_PH_RRP46"/>
    <property type="match status" value="1"/>
</dbReference>
<evidence type="ECO:0000256" key="7">
    <source>
        <dbReference type="ARBA" id="ARBA00022835"/>
    </source>
</evidence>
<dbReference type="CTD" id="56915"/>
<evidence type="ECO:0000256" key="10">
    <source>
        <dbReference type="ARBA" id="ARBA00063400"/>
    </source>
</evidence>
<organism evidence="16">
    <name type="scientific">Callorhinchus milii</name>
    <name type="common">Ghost shark</name>
    <dbReference type="NCBI Taxonomy" id="7868"/>
    <lineage>
        <taxon>Eukaryota</taxon>
        <taxon>Metazoa</taxon>
        <taxon>Chordata</taxon>
        <taxon>Craniata</taxon>
        <taxon>Vertebrata</taxon>
        <taxon>Chondrichthyes</taxon>
        <taxon>Holocephali</taxon>
        <taxon>Chimaeriformes</taxon>
        <taxon>Callorhinchidae</taxon>
        <taxon>Callorhinchus</taxon>
    </lineage>
</organism>
<evidence type="ECO:0000256" key="8">
    <source>
        <dbReference type="ARBA" id="ARBA00023125"/>
    </source>
</evidence>
<dbReference type="AlphaFoldDB" id="V9L7Y9"/>
<evidence type="ECO:0000313" key="16">
    <source>
        <dbReference type="EMBL" id="AFP07501.1"/>
    </source>
</evidence>
<evidence type="ECO:0000259" key="15">
    <source>
        <dbReference type="Pfam" id="PF03725"/>
    </source>
</evidence>
<evidence type="ECO:0000256" key="2">
    <source>
        <dbReference type="ARBA" id="ARBA00004604"/>
    </source>
</evidence>
<dbReference type="RefSeq" id="XP_042201351.1">
    <property type="nucleotide sequence ID" value="XM_042345417.1"/>
</dbReference>
<name>V9L7Y9_CALMI</name>
<dbReference type="Gene3D" id="3.30.230.70">
    <property type="entry name" value="GHMP Kinase, N-terminal domain"/>
    <property type="match status" value="1"/>
</dbReference>
<dbReference type="GO" id="GO:0003677">
    <property type="term" value="F:DNA binding"/>
    <property type="evidence" value="ECO:0007669"/>
    <property type="project" value="UniProtKB-KW"/>
</dbReference>
<evidence type="ECO:0000256" key="9">
    <source>
        <dbReference type="ARBA" id="ARBA00023242"/>
    </source>
</evidence>
<feature type="domain" description="Exoribonuclease phosphorolytic" evidence="14">
    <location>
        <begin position="11"/>
        <end position="130"/>
    </location>
</feature>
<dbReference type="InterPro" id="IPR050080">
    <property type="entry name" value="RNase_PH"/>
</dbReference>
<dbReference type="GO" id="GO:0016075">
    <property type="term" value="P:rRNA catabolic process"/>
    <property type="evidence" value="ECO:0007669"/>
    <property type="project" value="TreeGrafter"/>
</dbReference>
<sequence>MEAPSVELPLLRPFGCEYSLLSRPDGSACFTQGDTTVLAAVYGPAEVKVSKEIFDKATLEVLLKPKVGLPGVAERSKEQLIRNTCEATILTALHPRSSITVVLQVIHDAGSLLSCCLNAACTALIDAGLPMRSLFCGITCLIDSDGNILLDPTSKQEKEYRAVLTFSMDSVDKKVLLSSTKGSYSVEELQQCIATCQKGSEKVFQFYRDSVRRKYSKLLNE</sequence>
<evidence type="ECO:0000256" key="5">
    <source>
        <dbReference type="ARBA" id="ARBA00022552"/>
    </source>
</evidence>
<dbReference type="InterPro" id="IPR015847">
    <property type="entry name" value="ExoRNase_PH_dom2"/>
</dbReference>
<dbReference type="GeneID" id="103172893"/>
<evidence type="ECO:0000256" key="6">
    <source>
        <dbReference type="ARBA" id="ARBA00022553"/>
    </source>
</evidence>
<keyword evidence="5" id="KW-0698">rRNA processing</keyword>
<dbReference type="GO" id="GO:0000177">
    <property type="term" value="C:cytoplasmic exosome (RNase complex)"/>
    <property type="evidence" value="ECO:0007669"/>
    <property type="project" value="TreeGrafter"/>
</dbReference>
<dbReference type="GO" id="GO:0000176">
    <property type="term" value="C:nuclear exosome (RNase complex)"/>
    <property type="evidence" value="ECO:0007669"/>
    <property type="project" value="TreeGrafter"/>
</dbReference>
<dbReference type="SUPFAM" id="SSF54211">
    <property type="entry name" value="Ribosomal protein S5 domain 2-like"/>
    <property type="match status" value="1"/>
</dbReference>
<dbReference type="Pfam" id="PF01138">
    <property type="entry name" value="RNase_PH"/>
    <property type="match status" value="1"/>
</dbReference>
<dbReference type="FunFam" id="3.30.230.70:FF:000012">
    <property type="entry name" value="exosome complex component RRP46"/>
    <property type="match status" value="1"/>
</dbReference>
<dbReference type="InterPro" id="IPR020568">
    <property type="entry name" value="Ribosomal_Su5_D2-typ_SF"/>
</dbReference>
<dbReference type="GO" id="GO:0006364">
    <property type="term" value="P:rRNA processing"/>
    <property type="evidence" value="ECO:0007669"/>
    <property type="project" value="UniProtKB-KW"/>
</dbReference>
<protein>
    <recommendedName>
        <fullName evidence="11">Exosome complex component RRP46</fullName>
    </recommendedName>
    <alternativeName>
        <fullName evidence="13">Exosome component 5</fullName>
    </alternativeName>
    <alternativeName>
        <fullName evidence="12">Ribosomal RNA-processing protein 46</fullName>
    </alternativeName>
</protein>
<evidence type="ECO:0000256" key="13">
    <source>
        <dbReference type="ARBA" id="ARBA00083630"/>
    </source>
</evidence>
<evidence type="ECO:0000256" key="4">
    <source>
        <dbReference type="ARBA" id="ARBA00022490"/>
    </source>
</evidence>
<dbReference type="GO" id="GO:0034475">
    <property type="term" value="P:U4 snRNA 3'-end processing"/>
    <property type="evidence" value="ECO:0007669"/>
    <property type="project" value="TreeGrafter"/>
</dbReference>
<dbReference type="GO" id="GO:0071028">
    <property type="term" value="P:nuclear mRNA surveillance"/>
    <property type="evidence" value="ECO:0007669"/>
    <property type="project" value="TreeGrafter"/>
</dbReference>
<proteinExistence type="evidence at transcript level"/>
<dbReference type="GO" id="GO:0003723">
    <property type="term" value="F:RNA binding"/>
    <property type="evidence" value="ECO:0007669"/>
    <property type="project" value="TreeGrafter"/>
</dbReference>
<evidence type="ECO:0000256" key="3">
    <source>
        <dbReference type="ARBA" id="ARBA00006678"/>
    </source>
</evidence>